<organism evidence="3">
    <name type="scientific">uncultured archaeon MedDCM-OCT-S05-C10</name>
    <dbReference type="NCBI Taxonomy" id="743088"/>
    <lineage>
        <taxon>Archaea</taxon>
        <taxon>environmental samples</taxon>
    </lineage>
</organism>
<evidence type="ECO:0000256" key="1">
    <source>
        <dbReference type="ARBA" id="ARBA00022694"/>
    </source>
</evidence>
<dbReference type="InterPro" id="IPR036895">
    <property type="entry name" value="Uracil-DNA_glycosylase-like_sf"/>
</dbReference>
<evidence type="ECO:0000313" key="3">
    <source>
        <dbReference type="EMBL" id="ADD93059.1"/>
    </source>
</evidence>
<evidence type="ECO:0000259" key="2">
    <source>
        <dbReference type="Pfam" id="PF17884"/>
    </source>
</evidence>
<keyword evidence="1" id="KW-0819">tRNA processing</keyword>
<dbReference type="GO" id="GO:0008033">
    <property type="term" value="P:tRNA processing"/>
    <property type="evidence" value="ECO:0007669"/>
    <property type="project" value="UniProtKB-KW"/>
</dbReference>
<proteinExistence type="predicted"/>
<dbReference type="Pfam" id="PF17884">
    <property type="entry name" value="DUF5591"/>
    <property type="match status" value="1"/>
</dbReference>
<sequence length="245" mass="27802">MVTSPLGLVPRALEDLWPAAHYDIPVTGDWDLDELDMIHSMLARLVERVGYEKVIDHSGMNLASYFPDLDIIDSREGRTAGNQESLERMESIINELVSELGIRAPKGHRHRIESYRALSRFQYGVDTWLEDVRIEGRPPKWRLQKNNIQIAQWHPDAGRFAFSKAALPILHETKTLPEIELRADIDWRGDIFSTILSSYPTGIRVGDDLLVMQNGKLIGSARATAPHWEWAGSPGRLARSHHRLG</sequence>
<dbReference type="SUPFAM" id="SSF88802">
    <property type="entry name" value="Pre-PUA domain"/>
    <property type="match status" value="1"/>
</dbReference>
<name>D6PBF8_9ARCH</name>
<dbReference type="SUPFAM" id="SSF52141">
    <property type="entry name" value="Uracil-DNA glycosylase-like"/>
    <property type="match status" value="1"/>
</dbReference>
<reference evidence="3" key="1">
    <citation type="journal article" date="2010" name="ISME J.">
        <title>Metagenome of the Mediterranean deep chlorophyll maximum studied by direct and fosmid library 454 pyrosequencing.</title>
        <authorList>
            <person name="Ghai R."/>
            <person name="Martin-Cuadrado A.B."/>
            <person name="Molto A.G."/>
            <person name="Heredia I.G."/>
            <person name="Cabrera R."/>
            <person name="Martin J."/>
            <person name="Verdu M."/>
            <person name="Deschamps P."/>
            <person name="Moreira D."/>
            <person name="Lopez-Garcia P."/>
            <person name="Mira A."/>
            <person name="Rodriguez-Valera F."/>
        </authorList>
    </citation>
    <scope>NUCLEOTIDE SEQUENCE</scope>
</reference>
<dbReference type="Gene3D" id="3.40.50.10630">
    <property type="entry name" value="Uracil-DNA glycosylase-like"/>
    <property type="match status" value="1"/>
</dbReference>
<protein>
    <submittedName>
        <fullName evidence="3">Chain A crystal structure Af0587 protein</fullName>
    </submittedName>
</protein>
<dbReference type="InterPro" id="IPR040777">
    <property type="entry name" value="DUF5591"/>
</dbReference>
<feature type="domain" description="DUF5591" evidence="2">
    <location>
        <begin position="1"/>
        <end position="62"/>
    </location>
</feature>
<dbReference type="AlphaFoldDB" id="D6PBF8"/>
<dbReference type="EMBL" id="GU942962">
    <property type="protein sequence ID" value="ADD93059.1"/>
    <property type="molecule type" value="Genomic_DNA"/>
</dbReference>
<accession>D6PBF8</accession>